<feature type="transmembrane region" description="Helical" evidence="5">
    <location>
        <begin position="41"/>
        <end position="59"/>
    </location>
</feature>
<evidence type="ECO:0000256" key="1">
    <source>
        <dbReference type="ARBA" id="ARBA00004141"/>
    </source>
</evidence>
<evidence type="ECO:0000313" key="7">
    <source>
        <dbReference type="Proteomes" id="UP000006160"/>
    </source>
</evidence>
<comment type="caution">
    <text evidence="6">The sequence shown here is derived from an EMBL/GenBank/DDBJ whole genome shotgun (WGS) entry which is preliminary data.</text>
</comment>
<feature type="transmembrane region" description="Helical" evidence="5">
    <location>
        <begin position="191"/>
        <end position="213"/>
    </location>
</feature>
<evidence type="ECO:0000256" key="3">
    <source>
        <dbReference type="ARBA" id="ARBA00022989"/>
    </source>
</evidence>
<dbReference type="Proteomes" id="UP000006160">
    <property type="component" value="Unassembled WGS sequence"/>
</dbReference>
<feature type="transmembrane region" description="Helical" evidence="5">
    <location>
        <begin position="225"/>
        <end position="242"/>
    </location>
</feature>
<name>A0A9P2G8Y8_CLOBO</name>
<dbReference type="GO" id="GO:0016020">
    <property type="term" value="C:membrane"/>
    <property type="evidence" value="ECO:0007669"/>
    <property type="project" value="UniProtKB-SubCell"/>
</dbReference>
<dbReference type="RefSeq" id="WP_004443637.1">
    <property type="nucleotide sequence ID" value="NZ_ACSJ01000001.1"/>
</dbReference>
<reference evidence="6 7" key="1">
    <citation type="submission" date="2009-10" db="EMBL/GenBank/DDBJ databases">
        <authorList>
            <person name="Shrivastava S."/>
            <person name="Brinkac L.B."/>
            <person name="Brown J.L."/>
            <person name="Bruce D.B."/>
            <person name="Detter C."/>
            <person name="Green L.D."/>
            <person name="Munk C.A."/>
            <person name="Rogers Y.C."/>
            <person name="Tapia R."/>
            <person name="Saunders E.S."/>
            <person name="Sims D.R."/>
            <person name="Smith L.A."/>
            <person name="Smith T.J."/>
            <person name="Sutton G."/>
            <person name="Brettin T."/>
        </authorList>
    </citation>
    <scope>NUCLEOTIDE SEQUENCE [LARGE SCALE GENOMIC DNA]</scope>
    <source>
        <strain evidence="7">D str. 1873</strain>
    </source>
</reference>
<dbReference type="PANTHER" id="PTHR11040">
    <property type="entry name" value="ZINC/IRON TRANSPORTER"/>
    <property type="match status" value="1"/>
</dbReference>
<keyword evidence="4 5" id="KW-0472">Membrane</keyword>
<dbReference type="InterPro" id="IPR003689">
    <property type="entry name" value="ZIP"/>
</dbReference>
<dbReference type="AlphaFoldDB" id="A0A9P2G8Y8"/>
<evidence type="ECO:0000256" key="4">
    <source>
        <dbReference type="ARBA" id="ARBA00023136"/>
    </source>
</evidence>
<feature type="transmembrane region" description="Helical" evidence="5">
    <location>
        <begin position="164"/>
        <end position="185"/>
    </location>
</feature>
<keyword evidence="3 5" id="KW-1133">Transmembrane helix</keyword>
<gene>
    <name evidence="6" type="ORF">CLG_B0296</name>
</gene>
<proteinExistence type="predicted"/>
<evidence type="ECO:0000256" key="2">
    <source>
        <dbReference type="ARBA" id="ARBA00022692"/>
    </source>
</evidence>
<evidence type="ECO:0000256" key="5">
    <source>
        <dbReference type="SAM" id="Phobius"/>
    </source>
</evidence>
<feature type="transmembrane region" description="Helical" evidence="5">
    <location>
        <begin position="6"/>
        <end position="29"/>
    </location>
</feature>
<dbReference type="GO" id="GO:0005385">
    <property type="term" value="F:zinc ion transmembrane transporter activity"/>
    <property type="evidence" value="ECO:0007669"/>
    <property type="project" value="TreeGrafter"/>
</dbReference>
<accession>A0A9P2G8Y8</accession>
<dbReference type="GeneID" id="66318961"/>
<dbReference type="EMBL" id="ACSJ01000001">
    <property type="protein sequence ID" value="EES92127.1"/>
    <property type="molecule type" value="Genomic_DNA"/>
</dbReference>
<comment type="subcellular location">
    <subcellularLocation>
        <location evidence="1">Membrane</location>
        <topology evidence="1">Multi-pass membrane protein</topology>
    </subcellularLocation>
</comment>
<feature type="transmembrane region" description="Helical" evidence="5">
    <location>
        <begin position="65"/>
        <end position="86"/>
    </location>
</feature>
<feature type="transmembrane region" description="Helical" evidence="5">
    <location>
        <begin position="98"/>
        <end position="115"/>
    </location>
</feature>
<evidence type="ECO:0000313" key="6">
    <source>
        <dbReference type="EMBL" id="EES92127.1"/>
    </source>
</evidence>
<keyword evidence="2 5" id="KW-0812">Transmembrane</keyword>
<sequence>MDGKTIFIVTLASLFSLIGTMIGASLGIIIKKPSKNSIGNINGFASGVMLSVVMMDLIPEAISKITIFYTMLFCIIGILTVMLIDILTGDKGKYFSSGHLKVAFMASLGLMLHNFPEGIIMGAGFLAYKTLGIKMSLIIAIHDIPEGIAVSAPLMVARTRPFKIMLYAFITAFPTVIGSWIGVYIGNISKAVLGECLGMASGIMLYVVFGQMIPESLNIGKKIKVTLSILLGIILGIVITNVL</sequence>
<organism evidence="6 7">
    <name type="scientific">Clostridium botulinum D str. 1873</name>
    <dbReference type="NCBI Taxonomy" id="592027"/>
    <lineage>
        <taxon>Bacteria</taxon>
        <taxon>Bacillati</taxon>
        <taxon>Bacillota</taxon>
        <taxon>Clostridia</taxon>
        <taxon>Eubacteriales</taxon>
        <taxon>Clostridiaceae</taxon>
        <taxon>Clostridium</taxon>
    </lineage>
</organism>
<dbReference type="Pfam" id="PF02535">
    <property type="entry name" value="Zip"/>
    <property type="match status" value="1"/>
</dbReference>
<protein>
    <submittedName>
        <fullName evidence="6">Zinc uptake transporter</fullName>
    </submittedName>
</protein>